<name>A0A1I6XI03_9HYPH</name>
<accession>A0A1I6XI03</accession>
<gene>
    <name evidence="1" type="ORF">SAMN05444141_101185</name>
</gene>
<sequence>MTSSYTPPRQTSPRQPKNPMEIELVFNVRPCGTCSFFWPSNPKDQVYGPYPTYDFLSDFPKTADPVGTPEMYPWVKGVTRNSGFPNGEIMDGCRKAPIMTLGINPNLTAFSPGITGTSWAYPDFTSDDGTDGYDKYAYYYRYRNVYQERFAFEEVKKYLISGSSVTPTADTTVTADQIIAAEDGVIKSAERDHAGSPYDVIIEYESGAEVTLTLERPTGTPRYVLLFNHDSPDNKFEKGDIIISKMQMPAGVKLEVYQELQTYYEQFVPSLNEFSDYLRAKGHRSADLKIGEDVCQLDMVACASPHWKPAFLGGSEESEDTIISNCVTKNAWALKQLVMTNPAVLFLVGESSWDMFRDAFKEHIKRSPELPTDPYDNAFTLFSLTTENDNPTMFEFSTEIDGEPYAINTRIVVTPHFSYDTNFLPQFRLSPEWLSGLKEKSPECVHYLETNPEITYVPGNGDGYDAFQFSAENAPQILKVIKTSWPDAWPDLEKSFYDAHATMADVLGYMYREGKLTWNDVGDYLSRSAGPCQFCVNEHWKFPLGCPYGKPEEKPLPIGYLNQVTDQILSGGA</sequence>
<evidence type="ECO:0000313" key="2">
    <source>
        <dbReference type="Proteomes" id="UP000183371"/>
    </source>
</evidence>
<protein>
    <submittedName>
        <fullName evidence="1">Uncharacterized protein</fullName>
    </submittedName>
</protein>
<keyword evidence="2" id="KW-1185">Reference proteome</keyword>
<proteinExistence type="predicted"/>
<reference evidence="2" key="1">
    <citation type="submission" date="2016-10" db="EMBL/GenBank/DDBJ databases">
        <authorList>
            <person name="Varghese N."/>
            <person name="Submissions S."/>
        </authorList>
    </citation>
    <scope>NUCLEOTIDE SEQUENCE [LARGE SCALE GENOMIC DNA]</scope>
    <source>
        <strain evidence="2">DSM 17465</strain>
    </source>
</reference>
<evidence type="ECO:0000313" key="1">
    <source>
        <dbReference type="EMBL" id="SFT37534.1"/>
    </source>
</evidence>
<organism evidence="1 2">
    <name type="scientific">Pseudovibrio denitrificans</name>
    <dbReference type="NCBI Taxonomy" id="258256"/>
    <lineage>
        <taxon>Bacteria</taxon>
        <taxon>Pseudomonadati</taxon>
        <taxon>Pseudomonadota</taxon>
        <taxon>Alphaproteobacteria</taxon>
        <taxon>Hyphomicrobiales</taxon>
        <taxon>Stappiaceae</taxon>
        <taxon>Pseudovibrio</taxon>
    </lineage>
</organism>
<dbReference type="AlphaFoldDB" id="A0A1I6XI03"/>
<dbReference type="Proteomes" id="UP000183371">
    <property type="component" value="Unassembled WGS sequence"/>
</dbReference>
<dbReference type="EMBL" id="FPBD01000001">
    <property type="protein sequence ID" value="SFT37534.1"/>
    <property type="molecule type" value="Genomic_DNA"/>
</dbReference>